<dbReference type="InterPro" id="IPR032675">
    <property type="entry name" value="LRR_dom_sf"/>
</dbReference>
<gene>
    <name evidence="1" type="ORF">OS493_033291</name>
</gene>
<evidence type="ECO:0000313" key="1">
    <source>
        <dbReference type="EMBL" id="KAJ7382726.1"/>
    </source>
</evidence>
<keyword evidence="2" id="KW-1185">Reference proteome</keyword>
<evidence type="ECO:0000313" key="2">
    <source>
        <dbReference type="Proteomes" id="UP001163046"/>
    </source>
</evidence>
<dbReference type="AlphaFoldDB" id="A0A9W9ZJ75"/>
<name>A0A9W9ZJ75_9CNID</name>
<protein>
    <submittedName>
        <fullName evidence="1">Uncharacterized protein</fullName>
    </submittedName>
</protein>
<proteinExistence type="predicted"/>
<dbReference type="Gene3D" id="3.80.10.10">
    <property type="entry name" value="Ribonuclease Inhibitor"/>
    <property type="match status" value="1"/>
</dbReference>
<organism evidence="1 2">
    <name type="scientific">Desmophyllum pertusum</name>
    <dbReference type="NCBI Taxonomy" id="174260"/>
    <lineage>
        <taxon>Eukaryota</taxon>
        <taxon>Metazoa</taxon>
        <taxon>Cnidaria</taxon>
        <taxon>Anthozoa</taxon>
        <taxon>Hexacorallia</taxon>
        <taxon>Scleractinia</taxon>
        <taxon>Caryophylliina</taxon>
        <taxon>Caryophylliidae</taxon>
        <taxon>Desmophyllum</taxon>
    </lineage>
</organism>
<dbReference type="SUPFAM" id="SSF52047">
    <property type="entry name" value="RNI-like"/>
    <property type="match status" value="1"/>
</dbReference>
<reference evidence="1" key="1">
    <citation type="submission" date="2023-01" db="EMBL/GenBank/DDBJ databases">
        <title>Genome assembly of the deep-sea coral Lophelia pertusa.</title>
        <authorList>
            <person name="Herrera S."/>
            <person name="Cordes E."/>
        </authorList>
    </citation>
    <scope>NUCLEOTIDE SEQUENCE</scope>
    <source>
        <strain evidence="1">USNM1676648</strain>
        <tissue evidence="1">Polyp</tissue>
    </source>
</reference>
<dbReference type="Proteomes" id="UP001163046">
    <property type="component" value="Unassembled WGS sequence"/>
</dbReference>
<sequence length="282" mass="31685">MVCKLRKWRRCLVDLTKHCLCASYIYMVSAEAVCLAPLTKTFRFFLPNLSDLYLGRLNMDEHNLCHLLESLRFIPNLMILSVQGKPLSRAHCCTADVNTAADFTHKTLRRLKLSGIILTPAVAAFLGRLLPEMSSLETLELTGANGNTVQAEEMEALFGGFNKTLPLCVLTFRGFSVRGCLAPLAKSLHFFPNLNALDLDKLNMDESELRGLLESLRCIPNLKILHLSGNPLGHAVTSIVQLPKLEYLFMERTGSEEDLNFVEKTIEQAKRGIIVLTPLYYW</sequence>
<dbReference type="OrthoDB" id="1394818at2759"/>
<accession>A0A9W9ZJ75</accession>
<comment type="caution">
    <text evidence="1">The sequence shown here is derived from an EMBL/GenBank/DDBJ whole genome shotgun (WGS) entry which is preliminary data.</text>
</comment>
<dbReference type="EMBL" id="MU825916">
    <property type="protein sequence ID" value="KAJ7382726.1"/>
    <property type="molecule type" value="Genomic_DNA"/>
</dbReference>